<dbReference type="InterPro" id="IPR036812">
    <property type="entry name" value="NAD(P)_OxRdtase_dom_sf"/>
</dbReference>
<evidence type="ECO:0000313" key="2">
    <source>
        <dbReference type="Proteomes" id="UP001165082"/>
    </source>
</evidence>
<dbReference type="PRINTS" id="PR00069">
    <property type="entry name" value="ALDKETRDTASE"/>
</dbReference>
<dbReference type="PANTHER" id="PTHR43827">
    <property type="entry name" value="2,5-DIKETO-D-GLUCONIC ACID REDUCTASE"/>
    <property type="match status" value="1"/>
</dbReference>
<keyword evidence="2" id="KW-1185">Reference proteome</keyword>
<dbReference type="EMBL" id="BRXZ01003659">
    <property type="protein sequence ID" value="GMH59370.1"/>
    <property type="molecule type" value="Genomic_DNA"/>
</dbReference>
<comment type="caution">
    <text evidence="1">The sequence shown here is derived from an EMBL/GenBank/DDBJ whole genome shotgun (WGS) entry which is preliminary data.</text>
</comment>
<dbReference type="InterPro" id="IPR020471">
    <property type="entry name" value="AKR"/>
</dbReference>
<dbReference type="AlphaFoldDB" id="A0A9W6ZYF1"/>
<dbReference type="GO" id="GO:0016491">
    <property type="term" value="F:oxidoreductase activity"/>
    <property type="evidence" value="ECO:0007669"/>
    <property type="project" value="InterPro"/>
</dbReference>
<evidence type="ECO:0000313" key="1">
    <source>
        <dbReference type="EMBL" id="GMH59370.1"/>
    </source>
</evidence>
<protein>
    <recommendedName>
        <fullName evidence="3">NADP-dependent oxidoreductase domain-containing protein</fullName>
    </recommendedName>
</protein>
<sequence length="140" mass="16087">KPEVCQIEVNPFCWRPATVGFFQSSGLVVQGYRSLRDGREFGNPVLTEIGGRTGKTTAQVMGRWCVQKGVVYMPKSVREERMVENGGVFDWELGEEDMRRLDGLTTEEGREKMYESYRIGVLRDTKMEGRTELVREITRD</sequence>
<evidence type="ECO:0008006" key="3">
    <source>
        <dbReference type="Google" id="ProtNLM"/>
    </source>
</evidence>
<dbReference type="Proteomes" id="UP001165082">
    <property type="component" value="Unassembled WGS sequence"/>
</dbReference>
<organism evidence="1 2">
    <name type="scientific">Triparma retinervis</name>
    <dbReference type="NCBI Taxonomy" id="2557542"/>
    <lineage>
        <taxon>Eukaryota</taxon>
        <taxon>Sar</taxon>
        <taxon>Stramenopiles</taxon>
        <taxon>Ochrophyta</taxon>
        <taxon>Bolidophyceae</taxon>
        <taxon>Parmales</taxon>
        <taxon>Triparmaceae</taxon>
        <taxon>Triparma</taxon>
    </lineage>
</organism>
<accession>A0A9W6ZYF1</accession>
<proteinExistence type="predicted"/>
<gene>
    <name evidence="1" type="ORF">TrRE_jg11469</name>
</gene>
<dbReference type="Gene3D" id="3.20.20.100">
    <property type="entry name" value="NADP-dependent oxidoreductase domain"/>
    <property type="match status" value="1"/>
</dbReference>
<dbReference type="PANTHER" id="PTHR43827:SF13">
    <property type="entry name" value="ALDO_KETO REDUCTASE FAMILY PROTEIN"/>
    <property type="match status" value="1"/>
</dbReference>
<name>A0A9W6ZYF1_9STRA</name>
<dbReference type="OrthoDB" id="416253at2759"/>
<feature type="non-terminal residue" evidence="1">
    <location>
        <position position="1"/>
    </location>
</feature>
<reference evidence="1" key="1">
    <citation type="submission" date="2022-07" db="EMBL/GenBank/DDBJ databases">
        <title>Genome analysis of Parmales, a sister group of diatoms, reveals the evolutionary specialization of diatoms from phago-mixotrophs to photoautotrophs.</title>
        <authorList>
            <person name="Ban H."/>
            <person name="Sato S."/>
            <person name="Yoshikawa S."/>
            <person name="Kazumasa Y."/>
            <person name="Nakamura Y."/>
            <person name="Ichinomiya M."/>
            <person name="Saitoh K."/>
            <person name="Sato N."/>
            <person name="Blanc-Mathieu R."/>
            <person name="Endo H."/>
            <person name="Kuwata A."/>
            <person name="Ogata H."/>
        </authorList>
    </citation>
    <scope>NUCLEOTIDE SEQUENCE</scope>
</reference>
<dbReference type="SUPFAM" id="SSF51430">
    <property type="entry name" value="NAD(P)-linked oxidoreductase"/>
    <property type="match status" value="1"/>
</dbReference>